<dbReference type="Proteomes" id="UP001219525">
    <property type="component" value="Unassembled WGS sequence"/>
</dbReference>
<dbReference type="AlphaFoldDB" id="A0AAD6Y1N7"/>
<organism evidence="1 2">
    <name type="scientific">Mycena pura</name>
    <dbReference type="NCBI Taxonomy" id="153505"/>
    <lineage>
        <taxon>Eukaryota</taxon>
        <taxon>Fungi</taxon>
        <taxon>Dikarya</taxon>
        <taxon>Basidiomycota</taxon>
        <taxon>Agaricomycotina</taxon>
        <taxon>Agaricomycetes</taxon>
        <taxon>Agaricomycetidae</taxon>
        <taxon>Agaricales</taxon>
        <taxon>Marasmiineae</taxon>
        <taxon>Mycenaceae</taxon>
        <taxon>Mycena</taxon>
    </lineage>
</organism>
<reference evidence="1" key="1">
    <citation type="submission" date="2023-03" db="EMBL/GenBank/DDBJ databases">
        <title>Massive genome expansion in bonnet fungi (Mycena s.s.) driven by repeated elements and novel gene families across ecological guilds.</title>
        <authorList>
            <consortium name="Lawrence Berkeley National Laboratory"/>
            <person name="Harder C.B."/>
            <person name="Miyauchi S."/>
            <person name="Viragh M."/>
            <person name="Kuo A."/>
            <person name="Thoen E."/>
            <person name="Andreopoulos B."/>
            <person name="Lu D."/>
            <person name="Skrede I."/>
            <person name="Drula E."/>
            <person name="Henrissat B."/>
            <person name="Morin E."/>
            <person name="Kohler A."/>
            <person name="Barry K."/>
            <person name="LaButti K."/>
            <person name="Morin E."/>
            <person name="Salamov A."/>
            <person name="Lipzen A."/>
            <person name="Mereny Z."/>
            <person name="Hegedus B."/>
            <person name="Baldrian P."/>
            <person name="Stursova M."/>
            <person name="Weitz H."/>
            <person name="Taylor A."/>
            <person name="Grigoriev I.V."/>
            <person name="Nagy L.G."/>
            <person name="Martin F."/>
            <person name="Kauserud H."/>
        </authorList>
    </citation>
    <scope>NUCLEOTIDE SEQUENCE</scope>
    <source>
        <strain evidence="1">9144</strain>
    </source>
</reference>
<keyword evidence="2" id="KW-1185">Reference proteome</keyword>
<comment type="caution">
    <text evidence="1">The sequence shown here is derived from an EMBL/GenBank/DDBJ whole genome shotgun (WGS) entry which is preliminary data.</text>
</comment>
<protein>
    <submittedName>
        <fullName evidence="1">Uncharacterized protein</fullName>
    </submittedName>
</protein>
<proteinExistence type="predicted"/>
<gene>
    <name evidence="1" type="ORF">GGX14DRAFT_606034</name>
</gene>
<sequence>MDESVGAQKMGGEKWPVAGTRWREAGSDCGQVSGGEREGQSGACSVRRAATLDTSQMVERDNGNELLPTGFQPLGARGPHTACFPYTAYRAHTLAHISRLTLHAPVAQEPLAVTRRMLHATLTSRKTPPPRSNPARYAALAVAMSAARCLFPPPVSASCHSHLTPPASRLYSPPLSTAKQPAHNATITDQPPACHPLLVDCPCTWGLMTPGGGTSTASPAFESWMAMRRRYSSTWDFGVSGRYCQLQFARSSCTHARARCPPHGACKIVEREG</sequence>
<evidence type="ECO:0000313" key="1">
    <source>
        <dbReference type="EMBL" id="KAJ7190350.1"/>
    </source>
</evidence>
<dbReference type="EMBL" id="JARJCW010000152">
    <property type="protein sequence ID" value="KAJ7190350.1"/>
    <property type="molecule type" value="Genomic_DNA"/>
</dbReference>
<name>A0AAD6Y1N7_9AGAR</name>
<evidence type="ECO:0000313" key="2">
    <source>
        <dbReference type="Proteomes" id="UP001219525"/>
    </source>
</evidence>
<accession>A0AAD6Y1N7</accession>